<dbReference type="SUPFAM" id="SSF53335">
    <property type="entry name" value="S-adenosyl-L-methionine-dependent methyltransferases"/>
    <property type="match status" value="1"/>
</dbReference>
<keyword evidence="3" id="KW-1185">Reference proteome</keyword>
<gene>
    <name evidence="2" type="ORF">TrVE_jg13389</name>
</gene>
<dbReference type="Proteomes" id="UP001165160">
    <property type="component" value="Unassembled WGS sequence"/>
</dbReference>
<proteinExistence type="predicted"/>
<evidence type="ECO:0000313" key="3">
    <source>
        <dbReference type="Proteomes" id="UP001165160"/>
    </source>
</evidence>
<organism evidence="2 3">
    <name type="scientific">Triparma verrucosa</name>
    <dbReference type="NCBI Taxonomy" id="1606542"/>
    <lineage>
        <taxon>Eukaryota</taxon>
        <taxon>Sar</taxon>
        <taxon>Stramenopiles</taxon>
        <taxon>Ochrophyta</taxon>
        <taxon>Bolidophyceae</taxon>
        <taxon>Parmales</taxon>
        <taxon>Triparmaceae</taxon>
        <taxon>Triparma</taxon>
    </lineage>
</organism>
<dbReference type="GO" id="GO:0031151">
    <property type="term" value="F:histone H3K79 methyltransferase activity"/>
    <property type="evidence" value="ECO:0007669"/>
    <property type="project" value="InterPro"/>
</dbReference>
<feature type="domain" description="DOT1" evidence="1">
    <location>
        <begin position="106"/>
        <end position="247"/>
    </location>
</feature>
<name>A0A9W7BU11_9STRA</name>
<protein>
    <recommendedName>
        <fullName evidence="1">DOT1 domain-containing protein</fullName>
    </recommendedName>
</protein>
<dbReference type="InterPro" id="IPR025789">
    <property type="entry name" value="DOT1_dom"/>
</dbReference>
<evidence type="ECO:0000259" key="1">
    <source>
        <dbReference type="Pfam" id="PF08123"/>
    </source>
</evidence>
<reference evidence="3" key="1">
    <citation type="journal article" date="2023" name="Commun. Biol.">
        <title>Genome analysis of Parmales, the sister group of diatoms, reveals the evolutionary specialization of diatoms from phago-mixotrophs to photoautotrophs.</title>
        <authorList>
            <person name="Ban H."/>
            <person name="Sato S."/>
            <person name="Yoshikawa S."/>
            <person name="Yamada K."/>
            <person name="Nakamura Y."/>
            <person name="Ichinomiya M."/>
            <person name="Sato N."/>
            <person name="Blanc-Mathieu R."/>
            <person name="Endo H."/>
            <person name="Kuwata A."/>
            <person name="Ogata H."/>
        </authorList>
    </citation>
    <scope>NUCLEOTIDE SEQUENCE [LARGE SCALE GENOMIC DNA]</scope>
    <source>
        <strain evidence="3">NIES 3699</strain>
    </source>
</reference>
<dbReference type="InterPro" id="IPR029063">
    <property type="entry name" value="SAM-dependent_MTases_sf"/>
</dbReference>
<dbReference type="SUPFAM" id="SSF48371">
    <property type="entry name" value="ARM repeat"/>
    <property type="match status" value="1"/>
</dbReference>
<dbReference type="Gene3D" id="3.40.50.150">
    <property type="entry name" value="Vaccinia Virus protein VP39"/>
    <property type="match status" value="1"/>
</dbReference>
<sequence length="453" mass="49115">MPAAAARLLVQALSGPSSSSSSSLTPLITELWQKLRLSNLAYESERSEYETRVPLPEQTTAQVESNDEFTRVYTPTSSFRSSVSNRLQSNESAGEDAAQLHLQETTHGEIPFDSMRSIFSDLKFFGHPTSKLPRGHFVDLGSGVGRPVIAASLLEKENFSKCIGVELLADLHGEATAASQLLVVAEDDRVSFINGGIMEKHNVRVWASTDTSVLLIHGHCFGDDLISNISQEISSLAPGSFVVSTSSPLRSPSLQLLGVRYIETSWGPCSLHYQQRINSTLNQLSDDNTSDQRLVRESGVFEGVVNLLGGGGEQKREELEVAAALMVAFASASEESARRMNDLGASGRLLEVLMMDGVSVRQKAASLAALSALAGTNAIAVEIGERLEELVNSLSVVEQNLVGATVNLISVIYMSNQAKFKSKIRLESIENLEGQGYDVAEELLVYLREEDHD</sequence>
<dbReference type="Pfam" id="PF08123">
    <property type="entry name" value="DOT1"/>
    <property type="match status" value="1"/>
</dbReference>
<comment type="caution">
    <text evidence="2">The sequence shown here is derived from an EMBL/GenBank/DDBJ whole genome shotgun (WGS) entry which is preliminary data.</text>
</comment>
<dbReference type="InterPro" id="IPR016024">
    <property type="entry name" value="ARM-type_fold"/>
</dbReference>
<dbReference type="EMBL" id="BRXX01000140">
    <property type="protein sequence ID" value="GMH93534.1"/>
    <property type="molecule type" value="Genomic_DNA"/>
</dbReference>
<accession>A0A9W7BU11</accession>
<dbReference type="AlphaFoldDB" id="A0A9W7BU11"/>
<evidence type="ECO:0000313" key="2">
    <source>
        <dbReference type="EMBL" id="GMH93534.1"/>
    </source>
</evidence>